<dbReference type="EMBL" id="CP019640">
    <property type="protein sequence ID" value="AQQ53066.1"/>
    <property type="molecule type" value="Genomic_DNA"/>
</dbReference>
<dbReference type="NCBIfam" id="TIGR00220">
    <property type="entry name" value="mscL"/>
    <property type="match status" value="1"/>
</dbReference>
<keyword evidence="6 10" id="KW-1133">Transmembrane helix</keyword>
<reference evidence="11 12" key="1">
    <citation type="submission" date="2017-02" db="EMBL/GenBank/DDBJ databases">
        <title>The complete genomic sequence of a novel cold adapted crude oil-degrading bacterium Planococcus qaidamina Y42.</title>
        <authorList>
            <person name="Yang R."/>
        </authorList>
    </citation>
    <scope>NUCLEOTIDE SEQUENCE [LARGE SCALE GENOMIC DNA]</scope>
    <source>
        <strain evidence="11 12">Y42</strain>
    </source>
</reference>
<sequence>MWDDFKKFAVRGNVLDLAIAVVIGAAFSKIVTSLVEDLIVPLTGILLGGYSVADWAYRFGEAEDAALRYGEFFQAIIDFFIVTFSIFLVIRLFSKFKRKEEEPQEAGKEEPAVLDTKEELLTEIRDLLAKQKPGV</sequence>
<comment type="similarity">
    <text evidence="2 10">Belongs to the MscL family.</text>
</comment>
<evidence type="ECO:0000256" key="6">
    <source>
        <dbReference type="ARBA" id="ARBA00022989"/>
    </source>
</evidence>
<protein>
    <recommendedName>
        <fullName evidence="10">Large-conductance mechanosensitive channel</fullName>
    </recommendedName>
</protein>
<comment type="subcellular location">
    <subcellularLocation>
        <location evidence="1 10">Cell membrane</location>
        <topology evidence="1 10">Multi-pass membrane protein</topology>
    </subcellularLocation>
</comment>
<feature type="transmembrane region" description="Helical" evidence="10">
    <location>
        <begin position="72"/>
        <end position="93"/>
    </location>
</feature>
<evidence type="ECO:0000256" key="9">
    <source>
        <dbReference type="ARBA" id="ARBA00023303"/>
    </source>
</evidence>
<dbReference type="InterPro" id="IPR001185">
    <property type="entry name" value="MS_channel"/>
</dbReference>
<dbReference type="KEGG" id="pmar:B0X71_08150"/>
<dbReference type="AlphaFoldDB" id="A0A1Q2KY60"/>
<evidence type="ECO:0000256" key="5">
    <source>
        <dbReference type="ARBA" id="ARBA00022692"/>
    </source>
</evidence>
<dbReference type="OrthoDB" id="9810350at2"/>
<evidence type="ECO:0000256" key="10">
    <source>
        <dbReference type="HAMAP-Rule" id="MF_00115"/>
    </source>
</evidence>
<evidence type="ECO:0000256" key="3">
    <source>
        <dbReference type="ARBA" id="ARBA00022448"/>
    </source>
</evidence>
<evidence type="ECO:0000256" key="4">
    <source>
        <dbReference type="ARBA" id="ARBA00022475"/>
    </source>
</evidence>
<dbReference type="PANTHER" id="PTHR30266:SF2">
    <property type="entry name" value="LARGE-CONDUCTANCE MECHANOSENSITIVE CHANNEL"/>
    <property type="match status" value="1"/>
</dbReference>
<keyword evidence="12" id="KW-1185">Reference proteome</keyword>
<dbReference type="GO" id="GO:0008381">
    <property type="term" value="F:mechanosensitive monoatomic ion channel activity"/>
    <property type="evidence" value="ECO:0007669"/>
    <property type="project" value="UniProtKB-UniRule"/>
</dbReference>
<dbReference type="Proteomes" id="UP000188184">
    <property type="component" value="Chromosome"/>
</dbReference>
<dbReference type="PANTHER" id="PTHR30266">
    <property type="entry name" value="MECHANOSENSITIVE CHANNEL MSCL"/>
    <property type="match status" value="1"/>
</dbReference>
<dbReference type="GO" id="GO:0005886">
    <property type="term" value="C:plasma membrane"/>
    <property type="evidence" value="ECO:0007669"/>
    <property type="project" value="UniProtKB-SubCell"/>
</dbReference>
<dbReference type="RefSeq" id="WP_077588948.1">
    <property type="nucleotide sequence ID" value="NZ_CP019640.1"/>
</dbReference>
<dbReference type="InterPro" id="IPR019823">
    <property type="entry name" value="Mechanosensitive_channel_CS"/>
</dbReference>
<evidence type="ECO:0000256" key="7">
    <source>
        <dbReference type="ARBA" id="ARBA00023065"/>
    </source>
</evidence>
<dbReference type="HAMAP" id="MF_00115">
    <property type="entry name" value="MscL"/>
    <property type="match status" value="1"/>
</dbReference>
<name>A0A1Q2KY60_9BACL</name>
<comment type="function">
    <text evidence="10">Channel that opens in response to stretch forces in the membrane lipid bilayer. May participate in the regulation of osmotic pressure changes within the cell.</text>
</comment>
<evidence type="ECO:0000256" key="1">
    <source>
        <dbReference type="ARBA" id="ARBA00004651"/>
    </source>
</evidence>
<keyword evidence="5 10" id="KW-0812">Transmembrane</keyword>
<evidence type="ECO:0000313" key="12">
    <source>
        <dbReference type="Proteomes" id="UP000188184"/>
    </source>
</evidence>
<organism evidence="11 12">
    <name type="scientific">Planococcus lenghuensis</name>
    <dbReference type="NCBI Taxonomy" id="2213202"/>
    <lineage>
        <taxon>Bacteria</taxon>
        <taxon>Bacillati</taxon>
        <taxon>Bacillota</taxon>
        <taxon>Bacilli</taxon>
        <taxon>Bacillales</taxon>
        <taxon>Caryophanaceae</taxon>
        <taxon>Planococcus</taxon>
    </lineage>
</organism>
<dbReference type="Gene3D" id="1.10.1200.120">
    <property type="entry name" value="Large-conductance mechanosensitive channel, MscL, domain 1"/>
    <property type="match status" value="1"/>
</dbReference>
<keyword evidence="9 10" id="KW-0407">Ion channel</keyword>
<gene>
    <name evidence="10" type="primary">mscL</name>
    <name evidence="11" type="ORF">B0X71_08150</name>
</gene>
<dbReference type="SUPFAM" id="SSF81330">
    <property type="entry name" value="Gated mechanosensitive channel"/>
    <property type="match status" value="1"/>
</dbReference>
<dbReference type="Pfam" id="PF01741">
    <property type="entry name" value="MscL"/>
    <property type="match status" value="1"/>
</dbReference>
<accession>A0A1Q2KY60</accession>
<comment type="subunit">
    <text evidence="10">Homopentamer.</text>
</comment>
<evidence type="ECO:0000313" key="11">
    <source>
        <dbReference type="EMBL" id="AQQ53066.1"/>
    </source>
</evidence>
<feature type="transmembrane region" description="Helical" evidence="10">
    <location>
        <begin position="12"/>
        <end position="31"/>
    </location>
</feature>
<dbReference type="InterPro" id="IPR036019">
    <property type="entry name" value="MscL_channel"/>
</dbReference>
<evidence type="ECO:0000256" key="2">
    <source>
        <dbReference type="ARBA" id="ARBA00007254"/>
    </source>
</evidence>
<keyword evidence="7 10" id="KW-0406">Ion transport</keyword>
<dbReference type="PROSITE" id="PS01327">
    <property type="entry name" value="MSCL"/>
    <property type="match status" value="1"/>
</dbReference>
<dbReference type="InterPro" id="IPR037673">
    <property type="entry name" value="MSC/AndL"/>
</dbReference>
<keyword evidence="3 10" id="KW-0813">Transport</keyword>
<dbReference type="PRINTS" id="PR01264">
    <property type="entry name" value="MECHCHANNEL"/>
</dbReference>
<keyword evidence="4 10" id="KW-1003">Cell membrane</keyword>
<evidence type="ECO:0000256" key="8">
    <source>
        <dbReference type="ARBA" id="ARBA00023136"/>
    </source>
</evidence>
<proteinExistence type="inferred from homology"/>
<keyword evidence="8 10" id="KW-0472">Membrane</keyword>